<keyword evidence="4" id="KW-1003">Cell membrane</keyword>
<reference evidence="9 10" key="1">
    <citation type="submission" date="2017-04" db="EMBL/GenBank/DDBJ databases">
        <authorList>
            <person name="Afonso C.L."/>
            <person name="Miller P.J."/>
            <person name="Scott M.A."/>
            <person name="Spackman E."/>
            <person name="Goraichik I."/>
            <person name="Dimitrov K.M."/>
            <person name="Suarez D.L."/>
            <person name="Swayne D.E."/>
        </authorList>
    </citation>
    <scope>NUCLEOTIDE SEQUENCE [LARGE SCALE GENOMIC DNA]</scope>
    <source>
        <strain evidence="9 10">ToBE</strain>
    </source>
</reference>
<evidence type="ECO:0000256" key="8">
    <source>
        <dbReference type="SAM" id="Phobius"/>
    </source>
</evidence>
<comment type="subcellular location">
    <subcellularLocation>
        <location evidence="1">Cell membrane</location>
        <topology evidence="1">Multi-pass membrane protein</topology>
    </subcellularLocation>
</comment>
<feature type="transmembrane region" description="Helical" evidence="8">
    <location>
        <begin position="315"/>
        <end position="339"/>
    </location>
</feature>
<feature type="transmembrane region" description="Helical" evidence="8">
    <location>
        <begin position="246"/>
        <end position="265"/>
    </location>
</feature>
<keyword evidence="7 8" id="KW-0472">Membrane</keyword>
<evidence type="ECO:0000256" key="3">
    <source>
        <dbReference type="ARBA" id="ARBA00022448"/>
    </source>
</evidence>
<comment type="similarity">
    <text evidence="2">Belongs to the autoinducer-2 exporter (AI-2E) (TC 2.A.86) family.</text>
</comment>
<organism evidence="9 10">
    <name type="scientific">Thermanaeromonas toyohensis ToBE</name>
    <dbReference type="NCBI Taxonomy" id="698762"/>
    <lineage>
        <taxon>Bacteria</taxon>
        <taxon>Bacillati</taxon>
        <taxon>Bacillota</taxon>
        <taxon>Clostridia</taxon>
        <taxon>Neomoorellales</taxon>
        <taxon>Neomoorellaceae</taxon>
        <taxon>Thermanaeromonas</taxon>
    </lineage>
</organism>
<evidence type="ECO:0000256" key="1">
    <source>
        <dbReference type="ARBA" id="ARBA00004651"/>
    </source>
</evidence>
<dbReference type="PANTHER" id="PTHR21716:SF53">
    <property type="entry name" value="PERMEASE PERM-RELATED"/>
    <property type="match status" value="1"/>
</dbReference>
<proteinExistence type="inferred from homology"/>
<dbReference type="PANTHER" id="PTHR21716">
    <property type="entry name" value="TRANSMEMBRANE PROTEIN"/>
    <property type="match status" value="1"/>
</dbReference>
<keyword evidence="5 8" id="KW-0812">Transmembrane</keyword>
<evidence type="ECO:0000313" key="9">
    <source>
        <dbReference type="EMBL" id="SMB98818.1"/>
    </source>
</evidence>
<feature type="transmembrane region" description="Helical" evidence="8">
    <location>
        <begin position="212"/>
        <end position="240"/>
    </location>
</feature>
<feature type="transmembrane region" description="Helical" evidence="8">
    <location>
        <begin position="65"/>
        <end position="83"/>
    </location>
</feature>
<sequence length="345" mass="38222">MFPLALGKIKRLGLLVVLLAGALFFLYLLRRLLTPLLLGALLAYTLKPAVVSLEKRGWPRVRAILFLYFIGLLLLVPTLLYVLPQLFRELNNFLDKLPEFNQELQGWLKIFYERYQRPGMPLSFRRVVDETLAHLQARVEHGVRGVATLLLSLLSGFTSLALAPVLAYYFLKDSEALSRGAMRLLPSTWREDFLGLWAKIDRVLTSFVRGHLLISLLVGILTGFGLFLAGSSYAVVLGIVMAMADLIPYFGPLLGAIPIVAISWLESRRLAFYALLVVIAVQQIEAAILAPRILSQSVDLSPLAIILALLAGEELLGVAGLLLAVPALAISRILIGFLWSKLIER</sequence>
<dbReference type="Proteomes" id="UP000192569">
    <property type="component" value="Chromosome I"/>
</dbReference>
<dbReference type="RefSeq" id="WP_084666200.1">
    <property type="nucleotide sequence ID" value="NZ_LT838272.1"/>
</dbReference>
<dbReference type="EMBL" id="LT838272">
    <property type="protein sequence ID" value="SMB98818.1"/>
    <property type="molecule type" value="Genomic_DNA"/>
</dbReference>
<evidence type="ECO:0000256" key="6">
    <source>
        <dbReference type="ARBA" id="ARBA00022989"/>
    </source>
</evidence>
<evidence type="ECO:0000256" key="5">
    <source>
        <dbReference type="ARBA" id="ARBA00022692"/>
    </source>
</evidence>
<keyword evidence="6 8" id="KW-1133">Transmembrane helix</keyword>
<accession>A0A1W1VZP4</accession>
<dbReference type="AlphaFoldDB" id="A0A1W1VZP4"/>
<evidence type="ECO:0000256" key="4">
    <source>
        <dbReference type="ARBA" id="ARBA00022475"/>
    </source>
</evidence>
<keyword evidence="10" id="KW-1185">Reference proteome</keyword>
<dbReference type="GO" id="GO:0055085">
    <property type="term" value="P:transmembrane transport"/>
    <property type="evidence" value="ECO:0007669"/>
    <property type="project" value="TreeGrafter"/>
</dbReference>
<feature type="transmembrane region" description="Helical" evidence="8">
    <location>
        <begin position="12"/>
        <end position="29"/>
    </location>
</feature>
<dbReference type="Pfam" id="PF01594">
    <property type="entry name" value="AI-2E_transport"/>
    <property type="match status" value="1"/>
</dbReference>
<feature type="transmembrane region" description="Helical" evidence="8">
    <location>
        <begin position="35"/>
        <end position="53"/>
    </location>
</feature>
<dbReference type="GO" id="GO:0005886">
    <property type="term" value="C:plasma membrane"/>
    <property type="evidence" value="ECO:0007669"/>
    <property type="project" value="UniProtKB-SubCell"/>
</dbReference>
<dbReference type="OrthoDB" id="9793390at2"/>
<dbReference type="InterPro" id="IPR002549">
    <property type="entry name" value="AI-2E-like"/>
</dbReference>
<feature type="transmembrane region" description="Helical" evidence="8">
    <location>
        <begin position="149"/>
        <end position="171"/>
    </location>
</feature>
<protein>
    <submittedName>
        <fullName evidence="9">Predicted PurR-regulated permease PerM</fullName>
    </submittedName>
</protein>
<feature type="transmembrane region" description="Helical" evidence="8">
    <location>
        <begin position="272"/>
        <end position="295"/>
    </location>
</feature>
<evidence type="ECO:0000256" key="7">
    <source>
        <dbReference type="ARBA" id="ARBA00023136"/>
    </source>
</evidence>
<gene>
    <name evidence="9" type="ORF">SAMN00808754_2567</name>
</gene>
<dbReference type="STRING" id="698762.SAMN00808754_2567"/>
<name>A0A1W1VZP4_9FIRM</name>
<evidence type="ECO:0000256" key="2">
    <source>
        <dbReference type="ARBA" id="ARBA00009773"/>
    </source>
</evidence>
<keyword evidence="3" id="KW-0813">Transport</keyword>
<evidence type="ECO:0000313" key="10">
    <source>
        <dbReference type="Proteomes" id="UP000192569"/>
    </source>
</evidence>